<protein>
    <submittedName>
        <fullName evidence="2">Trigger factor family protein</fullName>
    </submittedName>
</protein>
<dbReference type="Proteomes" id="UP000761380">
    <property type="component" value="Unassembled WGS sequence"/>
</dbReference>
<evidence type="ECO:0000313" key="2">
    <source>
        <dbReference type="EMBL" id="MBE6092628.1"/>
    </source>
</evidence>
<dbReference type="SUPFAM" id="SSF102735">
    <property type="entry name" value="Trigger factor ribosome-binding domain"/>
    <property type="match status" value="1"/>
</dbReference>
<organism evidence="2 3">
    <name type="scientific">Selenomonas ruminantium</name>
    <dbReference type="NCBI Taxonomy" id="971"/>
    <lineage>
        <taxon>Bacteria</taxon>
        <taxon>Bacillati</taxon>
        <taxon>Bacillota</taxon>
        <taxon>Negativicutes</taxon>
        <taxon>Selenomonadales</taxon>
        <taxon>Selenomonadaceae</taxon>
        <taxon>Selenomonas</taxon>
    </lineage>
</organism>
<accession>A0A927WTT3</accession>
<dbReference type="GO" id="GO:0006457">
    <property type="term" value="P:protein folding"/>
    <property type="evidence" value="ECO:0007669"/>
    <property type="project" value="InterPro"/>
</dbReference>
<reference evidence="2" key="1">
    <citation type="submission" date="2019-04" db="EMBL/GenBank/DDBJ databases">
        <title>Evolution of Biomass-Degrading Anaerobic Consortia Revealed by Metagenomics.</title>
        <authorList>
            <person name="Peng X."/>
        </authorList>
    </citation>
    <scope>NUCLEOTIDE SEQUENCE</scope>
    <source>
        <strain evidence="2">SIG240</strain>
    </source>
</reference>
<sequence length="53" mass="5849">MKVTVENGENQQVTLTVEVEAAEVSKAVEKAVKRLSNRVNIPGFRKGKAPRKI</sequence>
<feature type="domain" description="Trigger factor ribosome-binding bacterial" evidence="1">
    <location>
        <begin position="1"/>
        <end position="53"/>
    </location>
</feature>
<dbReference type="EMBL" id="SVBY01000030">
    <property type="protein sequence ID" value="MBE6092628.1"/>
    <property type="molecule type" value="Genomic_DNA"/>
</dbReference>
<proteinExistence type="predicted"/>
<evidence type="ECO:0000259" key="1">
    <source>
        <dbReference type="Pfam" id="PF05697"/>
    </source>
</evidence>
<gene>
    <name evidence="2" type="ORF">E7201_05610</name>
</gene>
<feature type="non-terminal residue" evidence="2">
    <location>
        <position position="53"/>
    </location>
</feature>
<name>A0A927WTT3_SELRU</name>
<dbReference type="Pfam" id="PF05697">
    <property type="entry name" value="Trigger_N"/>
    <property type="match status" value="1"/>
</dbReference>
<evidence type="ECO:0000313" key="3">
    <source>
        <dbReference type="Proteomes" id="UP000761380"/>
    </source>
</evidence>
<dbReference type="Gene3D" id="3.30.70.1050">
    <property type="entry name" value="Trigger factor ribosome-binding domain"/>
    <property type="match status" value="1"/>
</dbReference>
<dbReference type="InterPro" id="IPR008881">
    <property type="entry name" value="Trigger_fac_ribosome-bd_bac"/>
</dbReference>
<dbReference type="GO" id="GO:0015031">
    <property type="term" value="P:protein transport"/>
    <property type="evidence" value="ECO:0007669"/>
    <property type="project" value="InterPro"/>
</dbReference>
<comment type="caution">
    <text evidence="2">The sequence shown here is derived from an EMBL/GenBank/DDBJ whole genome shotgun (WGS) entry which is preliminary data.</text>
</comment>
<dbReference type="InterPro" id="IPR036611">
    <property type="entry name" value="Trigger_fac_ribosome-bd_sf"/>
</dbReference>
<dbReference type="AlphaFoldDB" id="A0A927WTT3"/>